<sequence length="478" mass="51779">MKIVILGAGQVGGSVAEGLVSENNDITIVDTDAVRLRYLQDRHDLRTVVGDASLPSVLREAGIADADLLIAVTQSDPTNLVACTVAQRLFNVPTRIARLRSRDFLASETLLAPENFAVDYALCPEQVITSYIVRLVEFPEALQVLSFARGRVALVGVRAYAGGLLVGKPIKEMRRHLKPGIDARIAAIYRRDQALTPTGETHVEDGDEVFLLAADEHIRPIMCEMRRMLTPVRRVVIAGGGAIGLRVAQALERDYQIKLIEYSAARAERVAATLRRTLVLQGDATDGELLQQEAIDETDLFLALTNDDEDNIMAASQAKQLGCQRVLALINRRAYADLVQGGPIDIALSPAQISIGELLAHVRRGDVAQVHVLRRGAAEALEVVVHGDRASSRVVGRRIAELPPIPGATVAAIVRGLNGSEPVVASSEPSAEQEQQGEVLIAHRDVVIASGDHVIVFCLNKKVVKKVEQLFAVGFHFF</sequence>
<dbReference type="Pfam" id="PF02254">
    <property type="entry name" value="TrkA_N"/>
    <property type="match status" value="2"/>
</dbReference>
<evidence type="ECO:0000256" key="3">
    <source>
        <dbReference type="ARBA" id="ARBA00022538"/>
    </source>
</evidence>
<dbReference type="GO" id="GO:0005886">
    <property type="term" value="C:plasma membrane"/>
    <property type="evidence" value="ECO:0007669"/>
    <property type="project" value="InterPro"/>
</dbReference>
<dbReference type="InterPro" id="IPR036291">
    <property type="entry name" value="NAD(P)-bd_dom_sf"/>
</dbReference>
<dbReference type="InterPro" id="IPR036721">
    <property type="entry name" value="RCK_C_sf"/>
</dbReference>
<dbReference type="SUPFAM" id="SSF116726">
    <property type="entry name" value="TrkA C-terminal domain-like"/>
    <property type="match status" value="2"/>
</dbReference>
<dbReference type="NCBIfam" id="NF007032">
    <property type="entry name" value="PRK09496.1-4"/>
    <property type="match status" value="1"/>
</dbReference>
<organism evidence="9 10">
    <name type="scientific">Rhodocyclus tenuis</name>
    <name type="common">Rhodospirillum tenue</name>
    <dbReference type="NCBI Taxonomy" id="1066"/>
    <lineage>
        <taxon>Bacteria</taxon>
        <taxon>Pseudomonadati</taxon>
        <taxon>Pseudomonadota</taxon>
        <taxon>Betaproteobacteria</taxon>
        <taxon>Rhodocyclales</taxon>
        <taxon>Rhodocyclaceae</taxon>
        <taxon>Rhodocyclus</taxon>
    </lineage>
</organism>
<dbReference type="RefSeq" id="WP_153114868.1">
    <property type="nucleotide sequence ID" value="NZ_JACIGE010000001.1"/>
</dbReference>
<keyword evidence="10" id="KW-1185">Reference proteome</keyword>
<evidence type="ECO:0000313" key="10">
    <source>
        <dbReference type="Proteomes" id="UP000587070"/>
    </source>
</evidence>
<dbReference type="InterPro" id="IPR006037">
    <property type="entry name" value="RCK_C"/>
</dbReference>
<evidence type="ECO:0000259" key="8">
    <source>
        <dbReference type="PROSITE" id="PS51202"/>
    </source>
</evidence>
<dbReference type="Gene3D" id="3.30.70.1450">
    <property type="entry name" value="Regulator of K+ conductance, C-terminal domain"/>
    <property type="match status" value="2"/>
</dbReference>
<dbReference type="NCBIfam" id="NF007031">
    <property type="entry name" value="PRK09496.1-2"/>
    <property type="match status" value="1"/>
</dbReference>
<name>A0A840FWL1_RHOTE</name>
<feature type="domain" description="RCK N-terminal" evidence="7">
    <location>
        <begin position="232"/>
        <end position="348"/>
    </location>
</feature>
<dbReference type="SUPFAM" id="SSF51735">
    <property type="entry name" value="NAD(P)-binding Rossmann-fold domains"/>
    <property type="match status" value="2"/>
</dbReference>
<keyword evidence="2" id="KW-0813">Transport</keyword>
<reference evidence="9 10" key="1">
    <citation type="submission" date="2020-08" db="EMBL/GenBank/DDBJ databases">
        <title>Genome sequencing of Purple Non-Sulfur Bacteria from various extreme environments.</title>
        <authorList>
            <person name="Mayer M."/>
        </authorList>
    </citation>
    <scope>NUCLEOTIDE SEQUENCE [LARGE SCALE GENOMIC DNA]</scope>
    <source>
        <strain evidence="9 10">2761</strain>
    </source>
</reference>
<dbReference type="OrthoDB" id="9775180at2"/>
<dbReference type="NCBIfam" id="NF007039">
    <property type="entry name" value="PRK09496.3-2"/>
    <property type="match status" value="1"/>
</dbReference>
<dbReference type="PROSITE" id="PS51201">
    <property type="entry name" value="RCK_N"/>
    <property type="match status" value="2"/>
</dbReference>
<keyword evidence="3" id="KW-0633">Potassium transport</keyword>
<keyword evidence="6" id="KW-0406">Ion transport</keyword>
<evidence type="ECO:0000256" key="6">
    <source>
        <dbReference type="ARBA" id="ARBA00023065"/>
    </source>
</evidence>
<dbReference type="InterPro" id="IPR003148">
    <property type="entry name" value="RCK_N"/>
</dbReference>
<dbReference type="FunFam" id="3.40.50.720:FF:000042">
    <property type="entry name" value="Trk system potassium transporter TrkA"/>
    <property type="match status" value="1"/>
</dbReference>
<dbReference type="InterPro" id="IPR050721">
    <property type="entry name" value="Trk_Ktr_HKT_K-transport"/>
</dbReference>
<evidence type="ECO:0000313" key="9">
    <source>
        <dbReference type="EMBL" id="MBB4246154.1"/>
    </source>
</evidence>
<dbReference type="PRINTS" id="PR00335">
    <property type="entry name" value="KUPTAKETRKA"/>
</dbReference>
<dbReference type="PANTHER" id="PTHR43833">
    <property type="entry name" value="POTASSIUM CHANNEL PROTEIN 2-RELATED-RELATED"/>
    <property type="match status" value="1"/>
</dbReference>
<dbReference type="PROSITE" id="PS51202">
    <property type="entry name" value="RCK_C"/>
    <property type="match status" value="2"/>
</dbReference>
<dbReference type="InterPro" id="IPR006036">
    <property type="entry name" value="K_uptake_TrkA"/>
</dbReference>
<proteinExistence type="predicted"/>
<comment type="caution">
    <text evidence="9">The sequence shown here is derived from an EMBL/GenBank/DDBJ whole genome shotgun (WGS) entry which is preliminary data.</text>
</comment>
<dbReference type="PANTHER" id="PTHR43833:SF5">
    <property type="entry name" value="TRK SYSTEM POTASSIUM UPTAKE PROTEIN TRKA"/>
    <property type="match status" value="1"/>
</dbReference>
<dbReference type="AlphaFoldDB" id="A0A840FWL1"/>
<protein>
    <recommendedName>
        <fullName evidence="1">Trk system potassium uptake protein TrkA</fullName>
    </recommendedName>
</protein>
<evidence type="ECO:0000256" key="4">
    <source>
        <dbReference type="ARBA" id="ARBA00022958"/>
    </source>
</evidence>
<evidence type="ECO:0000259" key="7">
    <source>
        <dbReference type="PROSITE" id="PS51201"/>
    </source>
</evidence>
<evidence type="ECO:0000256" key="1">
    <source>
        <dbReference type="ARBA" id="ARBA00017378"/>
    </source>
</evidence>
<dbReference type="NCBIfam" id="NF007030">
    <property type="entry name" value="PRK09496.1-1"/>
    <property type="match status" value="1"/>
</dbReference>
<dbReference type="Gene3D" id="3.40.50.720">
    <property type="entry name" value="NAD(P)-binding Rossmann-like Domain"/>
    <property type="match status" value="2"/>
</dbReference>
<gene>
    <name evidence="9" type="ORF">GGD90_000503</name>
</gene>
<evidence type="ECO:0000256" key="5">
    <source>
        <dbReference type="ARBA" id="ARBA00023027"/>
    </source>
</evidence>
<accession>A0A840FWL1</accession>
<keyword evidence="5" id="KW-0520">NAD</keyword>
<dbReference type="Proteomes" id="UP000587070">
    <property type="component" value="Unassembled WGS sequence"/>
</dbReference>
<dbReference type="Pfam" id="PF02080">
    <property type="entry name" value="TrkA_C"/>
    <property type="match status" value="1"/>
</dbReference>
<dbReference type="EMBL" id="JACIGE010000001">
    <property type="protein sequence ID" value="MBB4246154.1"/>
    <property type="molecule type" value="Genomic_DNA"/>
</dbReference>
<keyword evidence="4" id="KW-0630">Potassium</keyword>
<feature type="domain" description="RCK C-terminal" evidence="8">
    <location>
        <begin position="142"/>
        <end position="227"/>
    </location>
</feature>
<feature type="domain" description="RCK C-terminal" evidence="8">
    <location>
        <begin position="368"/>
        <end position="473"/>
    </location>
</feature>
<feature type="domain" description="RCK N-terminal" evidence="7">
    <location>
        <begin position="1"/>
        <end position="122"/>
    </location>
</feature>
<dbReference type="GO" id="GO:0015079">
    <property type="term" value="F:potassium ion transmembrane transporter activity"/>
    <property type="evidence" value="ECO:0007669"/>
    <property type="project" value="InterPro"/>
</dbReference>
<evidence type="ECO:0000256" key="2">
    <source>
        <dbReference type="ARBA" id="ARBA00022448"/>
    </source>
</evidence>